<evidence type="ECO:0000256" key="4">
    <source>
        <dbReference type="ARBA" id="ARBA00022729"/>
    </source>
</evidence>
<dbReference type="PANTHER" id="PTHR15944">
    <property type="entry name" value="FARNESYLCYSTEINE LYASE"/>
    <property type="match status" value="1"/>
</dbReference>
<comment type="similarity">
    <text evidence="2">Belongs to the prenylcysteine oxidase family.</text>
</comment>
<keyword evidence="3" id="KW-0285">Flavoprotein</keyword>
<dbReference type="Pfam" id="PF07156">
    <property type="entry name" value="Prenylcys_lyase"/>
    <property type="match status" value="1"/>
</dbReference>
<gene>
    <name evidence="9" type="ORF">ASPGLDRAFT_45415</name>
</gene>
<organism evidence="9 10">
    <name type="scientific">Aspergillus glaucus CBS 516.65</name>
    <dbReference type="NCBI Taxonomy" id="1160497"/>
    <lineage>
        <taxon>Eukaryota</taxon>
        <taxon>Fungi</taxon>
        <taxon>Dikarya</taxon>
        <taxon>Ascomycota</taxon>
        <taxon>Pezizomycotina</taxon>
        <taxon>Eurotiomycetes</taxon>
        <taxon>Eurotiomycetidae</taxon>
        <taxon>Eurotiales</taxon>
        <taxon>Aspergillaceae</taxon>
        <taxon>Aspergillus</taxon>
        <taxon>Aspergillus subgen. Aspergillus</taxon>
    </lineage>
</organism>
<dbReference type="EMBL" id="KV878894">
    <property type="protein sequence ID" value="OJJ85452.1"/>
    <property type="molecule type" value="Genomic_DNA"/>
</dbReference>
<dbReference type="AlphaFoldDB" id="A0A1L9VNH8"/>
<dbReference type="GO" id="GO:0030328">
    <property type="term" value="P:prenylcysteine catabolic process"/>
    <property type="evidence" value="ECO:0007669"/>
    <property type="project" value="InterPro"/>
</dbReference>
<dbReference type="Pfam" id="PF13450">
    <property type="entry name" value="NAD_binding_8"/>
    <property type="match status" value="1"/>
</dbReference>
<evidence type="ECO:0000256" key="1">
    <source>
        <dbReference type="ARBA" id="ARBA00001974"/>
    </source>
</evidence>
<keyword evidence="7" id="KW-0325">Glycoprotein</keyword>
<dbReference type="GO" id="GO:0030327">
    <property type="term" value="P:prenylated protein catabolic process"/>
    <property type="evidence" value="ECO:0007669"/>
    <property type="project" value="TreeGrafter"/>
</dbReference>
<dbReference type="RefSeq" id="XP_022402150.1">
    <property type="nucleotide sequence ID" value="XM_022546239.1"/>
</dbReference>
<evidence type="ECO:0000259" key="8">
    <source>
        <dbReference type="Pfam" id="PF07156"/>
    </source>
</evidence>
<sequence length="627" mass="71014">MTPSHGVKIWDSVVVLSNICKKPNALSFLALNFEVDQIEMSSPLKRPRGGRQPYRLPLLLTVLCSLILPIQLCTSEGVSIDRYRQSYRRRNSMYYDDPSGIEEIFNEPLYIKANASVEVYPPKNMAVIGGGMGGVSVAHSFGPENCRVNSPQVTIFEKEGRLGGRIHSVPKYDEDDCDVTEAGGYTFDWRIYGGSAARIAEDVGVPIQNMYPGETSDDILVRVGAWNGEELIRSQYEQAPTMWTYLKKLPSQVAMYICEKRWGDTEGCEEDWAWAVPKPTTQVNKGASDAMQEFAELWGIELWPHKRTYPWNGGNARLLKRAVRVAEAELNLNSTVTRVVRHADLTFDIHWTKKSPDGQTEAHVDRVDSVVIAAPFHQSGITIEPPLPLPPTEVNYTPLHVTHFITRHRLDPKSFNLSQNNEIPDTILNLNVDQAQHAARLSPLPSFLAITREDSSYAAGCTVDMENQYRIISLNPISDSDIANLMDASRQAPDDVTFPHQACYPIRKDWVLDLGVNPPKPDLMYAEFEAKAAEINWRELEGEENDGWYLRNIGCVNRPTVRWVHRRYWPNGIPIVNYDVKWDRRMELAPRLFYVNGFEGFEGASISQSGRAGQSVMYDLWYDYIDP</sequence>
<keyword evidence="5" id="KW-0274">FAD</keyword>
<evidence type="ECO:0000256" key="2">
    <source>
        <dbReference type="ARBA" id="ARBA00009967"/>
    </source>
</evidence>
<evidence type="ECO:0000256" key="7">
    <source>
        <dbReference type="ARBA" id="ARBA00023180"/>
    </source>
</evidence>
<dbReference type="Gene3D" id="3.50.50.60">
    <property type="entry name" value="FAD/NAD(P)-binding domain"/>
    <property type="match status" value="1"/>
</dbReference>
<comment type="cofactor">
    <cofactor evidence="1">
        <name>FAD</name>
        <dbReference type="ChEBI" id="CHEBI:57692"/>
    </cofactor>
</comment>
<feature type="domain" description="Prenylcysteine lyase" evidence="8">
    <location>
        <begin position="310"/>
        <end position="489"/>
    </location>
</feature>
<proteinExistence type="inferred from homology"/>
<dbReference type="VEuPathDB" id="FungiDB:ASPGLDRAFT_45415"/>
<name>A0A1L9VNH8_ASPGL</name>
<evidence type="ECO:0000313" key="9">
    <source>
        <dbReference type="EMBL" id="OJJ85452.1"/>
    </source>
</evidence>
<keyword evidence="4" id="KW-0732">Signal</keyword>
<dbReference type="InterPro" id="IPR017046">
    <property type="entry name" value="Prenylcysteine_Oxase1"/>
</dbReference>
<dbReference type="SUPFAM" id="SSF51905">
    <property type="entry name" value="FAD/NAD(P)-binding domain"/>
    <property type="match status" value="1"/>
</dbReference>
<dbReference type="InterPro" id="IPR010795">
    <property type="entry name" value="Prenylcys_lyase"/>
</dbReference>
<protein>
    <recommendedName>
        <fullName evidence="8">Prenylcysteine lyase domain-containing protein</fullName>
    </recommendedName>
</protein>
<keyword evidence="10" id="KW-1185">Reference proteome</keyword>
<dbReference type="OrthoDB" id="437369at2759"/>
<keyword evidence="6" id="KW-0560">Oxidoreductase</keyword>
<dbReference type="PANTHER" id="PTHR15944:SF0">
    <property type="entry name" value="PRENYLCYSTEINE LYASE DOMAIN-CONTAINING PROTEIN"/>
    <property type="match status" value="1"/>
</dbReference>
<dbReference type="Proteomes" id="UP000184300">
    <property type="component" value="Unassembled WGS sequence"/>
</dbReference>
<accession>A0A1L9VNH8</accession>
<reference evidence="10" key="1">
    <citation type="journal article" date="2017" name="Genome Biol.">
        <title>Comparative genomics reveals high biological diversity and specific adaptations in the industrially and medically important fungal genus Aspergillus.</title>
        <authorList>
            <person name="de Vries R.P."/>
            <person name="Riley R."/>
            <person name="Wiebenga A."/>
            <person name="Aguilar-Osorio G."/>
            <person name="Amillis S."/>
            <person name="Uchima C.A."/>
            <person name="Anderluh G."/>
            <person name="Asadollahi M."/>
            <person name="Askin M."/>
            <person name="Barry K."/>
            <person name="Battaglia E."/>
            <person name="Bayram O."/>
            <person name="Benocci T."/>
            <person name="Braus-Stromeyer S.A."/>
            <person name="Caldana C."/>
            <person name="Canovas D."/>
            <person name="Cerqueira G.C."/>
            <person name="Chen F."/>
            <person name="Chen W."/>
            <person name="Choi C."/>
            <person name="Clum A."/>
            <person name="Dos Santos R.A."/>
            <person name="Damasio A.R."/>
            <person name="Diallinas G."/>
            <person name="Emri T."/>
            <person name="Fekete E."/>
            <person name="Flipphi M."/>
            <person name="Freyberg S."/>
            <person name="Gallo A."/>
            <person name="Gournas C."/>
            <person name="Habgood R."/>
            <person name="Hainaut M."/>
            <person name="Harispe M.L."/>
            <person name="Henrissat B."/>
            <person name="Hilden K.S."/>
            <person name="Hope R."/>
            <person name="Hossain A."/>
            <person name="Karabika E."/>
            <person name="Karaffa L."/>
            <person name="Karanyi Z."/>
            <person name="Krasevec N."/>
            <person name="Kuo A."/>
            <person name="Kusch H."/>
            <person name="LaButti K."/>
            <person name="Lagendijk E.L."/>
            <person name="Lapidus A."/>
            <person name="Levasseur A."/>
            <person name="Lindquist E."/>
            <person name="Lipzen A."/>
            <person name="Logrieco A.F."/>
            <person name="MacCabe A."/>
            <person name="Maekelae M.R."/>
            <person name="Malavazi I."/>
            <person name="Melin P."/>
            <person name="Meyer V."/>
            <person name="Mielnichuk N."/>
            <person name="Miskei M."/>
            <person name="Molnar A.P."/>
            <person name="Mule G."/>
            <person name="Ngan C.Y."/>
            <person name="Orejas M."/>
            <person name="Orosz E."/>
            <person name="Ouedraogo J.P."/>
            <person name="Overkamp K.M."/>
            <person name="Park H.-S."/>
            <person name="Perrone G."/>
            <person name="Piumi F."/>
            <person name="Punt P.J."/>
            <person name="Ram A.F."/>
            <person name="Ramon A."/>
            <person name="Rauscher S."/>
            <person name="Record E."/>
            <person name="Riano-Pachon D.M."/>
            <person name="Robert V."/>
            <person name="Roehrig J."/>
            <person name="Ruller R."/>
            <person name="Salamov A."/>
            <person name="Salih N.S."/>
            <person name="Samson R.A."/>
            <person name="Sandor E."/>
            <person name="Sanguinetti M."/>
            <person name="Schuetze T."/>
            <person name="Sepcic K."/>
            <person name="Shelest E."/>
            <person name="Sherlock G."/>
            <person name="Sophianopoulou V."/>
            <person name="Squina F.M."/>
            <person name="Sun H."/>
            <person name="Susca A."/>
            <person name="Todd R.B."/>
            <person name="Tsang A."/>
            <person name="Unkles S.E."/>
            <person name="van de Wiele N."/>
            <person name="van Rossen-Uffink D."/>
            <person name="Oliveira J.V."/>
            <person name="Vesth T.C."/>
            <person name="Visser J."/>
            <person name="Yu J.-H."/>
            <person name="Zhou M."/>
            <person name="Andersen M.R."/>
            <person name="Archer D.B."/>
            <person name="Baker S.E."/>
            <person name="Benoit I."/>
            <person name="Brakhage A.A."/>
            <person name="Braus G.H."/>
            <person name="Fischer R."/>
            <person name="Frisvad J.C."/>
            <person name="Goldman G.H."/>
            <person name="Houbraken J."/>
            <person name="Oakley B."/>
            <person name="Pocsi I."/>
            <person name="Scazzocchio C."/>
            <person name="Seiboth B."/>
            <person name="vanKuyk P.A."/>
            <person name="Wortman J."/>
            <person name="Dyer P.S."/>
            <person name="Grigoriev I.V."/>
        </authorList>
    </citation>
    <scope>NUCLEOTIDE SEQUENCE [LARGE SCALE GENOMIC DNA]</scope>
    <source>
        <strain evidence="10">CBS 516.65</strain>
    </source>
</reference>
<evidence type="ECO:0000256" key="5">
    <source>
        <dbReference type="ARBA" id="ARBA00022827"/>
    </source>
</evidence>
<dbReference type="GeneID" id="34462500"/>
<evidence type="ECO:0000256" key="3">
    <source>
        <dbReference type="ARBA" id="ARBA00022630"/>
    </source>
</evidence>
<dbReference type="InterPro" id="IPR036188">
    <property type="entry name" value="FAD/NAD-bd_sf"/>
</dbReference>
<evidence type="ECO:0000256" key="6">
    <source>
        <dbReference type="ARBA" id="ARBA00023002"/>
    </source>
</evidence>
<dbReference type="GO" id="GO:0001735">
    <property type="term" value="F:prenylcysteine oxidase activity"/>
    <property type="evidence" value="ECO:0007669"/>
    <property type="project" value="InterPro"/>
</dbReference>
<evidence type="ECO:0000313" key="10">
    <source>
        <dbReference type="Proteomes" id="UP000184300"/>
    </source>
</evidence>